<dbReference type="AlphaFoldDB" id="A0A4U0WUJ5"/>
<evidence type="ECO:0000256" key="3">
    <source>
        <dbReference type="ARBA" id="ARBA00022801"/>
    </source>
</evidence>
<dbReference type="GO" id="GO:0006508">
    <property type="term" value="P:proteolysis"/>
    <property type="evidence" value="ECO:0007669"/>
    <property type="project" value="UniProtKB-KW"/>
</dbReference>
<dbReference type="PANTHER" id="PTHR43806">
    <property type="entry name" value="PEPTIDASE S8"/>
    <property type="match status" value="1"/>
</dbReference>
<comment type="caution">
    <text evidence="8">The sequence shown here is derived from an EMBL/GenBank/DDBJ whole genome shotgun (WGS) entry which is preliminary data.</text>
</comment>
<dbReference type="InterPro" id="IPR050131">
    <property type="entry name" value="Peptidase_S8_subtilisin-like"/>
</dbReference>
<keyword evidence="3" id="KW-0378">Hydrolase</keyword>
<evidence type="ECO:0000259" key="7">
    <source>
        <dbReference type="Pfam" id="PF00082"/>
    </source>
</evidence>
<dbReference type="Proteomes" id="UP000308768">
    <property type="component" value="Unassembled WGS sequence"/>
</dbReference>
<feature type="domain" description="Peptidase S8/S53" evidence="7">
    <location>
        <begin position="637"/>
        <end position="841"/>
    </location>
</feature>
<dbReference type="PROSITE" id="PS51892">
    <property type="entry name" value="SUBTILASE"/>
    <property type="match status" value="1"/>
</dbReference>
<feature type="region of interest" description="Disordered" evidence="6">
    <location>
        <begin position="92"/>
        <end position="117"/>
    </location>
</feature>
<dbReference type="InterPro" id="IPR015500">
    <property type="entry name" value="Peptidase_S8_subtilisin-rel"/>
</dbReference>
<reference evidence="8 9" key="1">
    <citation type="submission" date="2017-03" db="EMBL/GenBank/DDBJ databases">
        <title>Genomes of endolithic fungi from Antarctica.</title>
        <authorList>
            <person name="Coleine C."/>
            <person name="Masonjones S."/>
            <person name="Stajich J.E."/>
        </authorList>
    </citation>
    <scope>NUCLEOTIDE SEQUENCE [LARGE SCALE GENOMIC DNA]</scope>
    <source>
        <strain evidence="8 9">CCFEE 5187</strain>
    </source>
</reference>
<proteinExistence type="inferred from homology"/>
<keyword evidence="9" id="KW-1185">Reference proteome</keyword>
<sequence>MSLNSGSVASDIANLADEAASLFDSIVKFGGSRTDIPSRLESVVIHLIETLRAFYNVANKPSTESYPLEAIRAHLDRVSGWLADLRQTLQEGSTSEATKNRQNDDAGALGSPSASETTTDRYSFSLLKQSLIPLLNELTLTLHLYHRTIGKTIDYQGLRAKLAEMSTSIFVILNEPQPINAIWHGTFSPDVSPTFVVRQLEEEPEQRYASSKVVRRERTVCLSAGLPKKNADHTDSLGYKAQPLESLLLKNLSPENKWSWEIVLFKGKNRVWVRLSDVKHDGFGQLESFSQQLAMAFIRVELAIGLSNQVGRGATKLETLGRVSLEETSVLRAKSDLSSPSTRLLVVELEFSKTVLKLSNPPPALRQLLHYDALASLLCVKFQDEIHVGALLAKSHFLFLMNVVTPQKVTSYEVLVYHDTEVSFIPDSPVIRLNNVQCNFKGSSSRLLSCSRIDFQFSAQNAANHFLECIERMQERVLQKCLIGPTWQEKVIYQQYDAKQSPESKLEPHGRQLAIVFNPRNSQYRVILNQYPECNAVCFNAGADLFGVAERGLSGHLQYCPIWAVERYDSGELEHQKIPWADVSRCGRPGPHTHAVNATMIHRESEVSPDMWMENFDDLVAVLKARKKSNETDGKYKQVKIAILDTGIRKDHRMVRKVVYHDCLEGSSTTPQDFTGHGTNSVELVLKACVDAELFVGRIFGYNSSNETLGPTLMAKGIDWATEQKVDIISISAGFKRTRLGCPSPLREAVDRAAKAGILIFAAASNWGNKDDIAYPAAIKDQVMCIFATDGANRHVRAFNPDPRDDADNFAILGENVKITEGRDRDSGTSMATALAAGLAGIDNLGLIGTKAGITAISKRMSKGRKEGYDCVIPWKILKDSAPDRSEQRAQARIEISLALREAT</sequence>
<protein>
    <recommendedName>
        <fullName evidence="7">Peptidase S8/S53 domain-containing protein</fullName>
    </recommendedName>
</protein>
<dbReference type="OrthoDB" id="206201at2759"/>
<evidence type="ECO:0000256" key="5">
    <source>
        <dbReference type="PROSITE-ProRule" id="PRU01240"/>
    </source>
</evidence>
<comment type="caution">
    <text evidence="5">Lacks conserved residue(s) required for the propagation of feature annotation.</text>
</comment>
<dbReference type="Pfam" id="PF00082">
    <property type="entry name" value="Peptidase_S8"/>
    <property type="match status" value="1"/>
</dbReference>
<accession>A0A4U0WUJ5</accession>
<evidence type="ECO:0000256" key="1">
    <source>
        <dbReference type="ARBA" id="ARBA00011073"/>
    </source>
</evidence>
<evidence type="ECO:0000313" key="9">
    <source>
        <dbReference type="Proteomes" id="UP000308768"/>
    </source>
</evidence>
<evidence type="ECO:0000256" key="6">
    <source>
        <dbReference type="SAM" id="MobiDB-lite"/>
    </source>
</evidence>
<evidence type="ECO:0000256" key="4">
    <source>
        <dbReference type="ARBA" id="ARBA00022825"/>
    </source>
</evidence>
<dbReference type="GO" id="GO:0004252">
    <property type="term" value="F:serine-type endopeptidase activity"/>
    <property type="evidence" value="ECO:0007669"/>
    <property type="project" value="InterPro"/>
</dbReference>
<dbReference type="PANTHER" id="PTHR43806:SF11">
    <property type="entry name" value="CEREVISIN-RELATED"/>
    <property type="match status" value="1"/>
</dbReference>
<comment type="similarity">
    <text evidence="1 5">Belongs to the peptidase S8 family.</text>
</comment>
<dbReference type="PRINTS" id="PR00723">
    <property type="entry name" value="SUBTILISIN"/>
</dbReference>
<dbReference type="STRING" id="331657.A0A4U0WUJ5"/>
<dbReference type="InterPro" id="IPR036852">
    <property type="entry name" value="Peptidase_S8/S53_dom_sf"/>
</dbReference>
<evidence type="ECO:0000313" key="8">
    <source>
        <dbReference type="EMBL" id="TKA67300.1"/>
    </source>
</evidence>
<organism evidence="8 9">
    <name type="scientific">Cryomyces minteri</name>
    <dbReference type="NCBI Taxonomy" id="331657"/>
    <lineage>
        <taxon>Eukaryota</taxon>
        <taxon>Fungi</taxon>
        <taxon>Dikarya</taxon>
        <taxon>Ascomycota</taxon>
        <taxon>Pezizomycotina</taxon>
        <taxon>Dothideomycetes</taxon>
        <taxon>Dothideomycetes incertae sedis</taxon>
        <taxon>Cryomyces</taxon>
    </lineage>
</organism>
<dbReference type="InterPro" id="IPR000209">
    <property type="entry name" value="Peptidase_S8/S53_dom"/>
</dbReference>
<evidence type="ECO:0000256" key="2">
    <source>
        <dbReference type="ARBA" id="ARBA00022670"/>
    </source>
</evidence>
<name>A0A4U0WUJ5_9PEZI</name>
<keyword evidence="4" id="KW-0720">Serine protease</keyword>
<dbReference type="SUPFAM" id="SSF52743">
    <property type="entry name" value="Subtilisin-like"/>
    <property type="match status" value="1"/>
</dbReference>
<dbReference type="Gene3D" id="3.40.50.200">
    <property type="entry name" value="Peptidase S8/S53 domain"/>
    <property type="match status" value="1"/>
</dbReference>
<keyword evidence="2" id="KW-0645">Protease</keyword>
<gene>
    <name evidence="8" type="ORF">B0A49_07278</name>
</gene>
<dbReference type="EMBL" id="NAJN01000923">
    <property type="protein sequence ID" value="TKA67300.1"/>
    <property type="molecule type" value="Genomic_DNA"/>
</dbReference>